<evidence type="ECO:0000313" key="2">
    <source>
        <dbReference type="Proteomes" id="UP000535491"/>
    </source>
</evidence>
<gene>
    <name evidence="1" type="ORF">H1191_19900</name>
</gene>
<evidence type="ECO:0000313" key="1">
    <source>
        <dbReference type="EMBL" id="MBA4496522.1"/>
    </source>
</evidence>
<comment type="caution">
    <text evidence="1">The sequence shown here is derived from an EMBL/GenBank/DDBJ whole genome shotgun (WGS) entry which is preliminary data.</text>
</comment>
<organism evidence="1 2">
    <name type="scientific">Paenactinomyces guangxiensis</name>
    <dbReference type="NCBI Taxonomy" id="1490290"/>
    <lineage>
        <taxon>Bacteria</taxon>
        <taxon>Bacillati</taxon>
        <taxon>Bacillota</taxon>
        <taxon>Bacilli</taxon>
        <taxon>Bacillales</taxon>
        <taxon>Thermoactinomycetaceae</taxon>
        <taxon>Paenactinomyces</taxon>
    </lineage>
</organism>
<keyword evidence="2" id="KW-1185">Reference proteome</keyword>
<reference evidence="1 2" key="1">
    <citation type="submission" date="2020-07" db="EMBL/GenBank/DDBJ databases">
        <authorList>
            <person name="Feng H."/>
        </authorList>
    </citation>
    <scope>NUCLEOTIDE SEQUENCE [LARGE SCALE GENOMIC DNA]</scope>
    <source>
        <strain evidence="2">s-10</strain>
    </source>
</reference>
<dbReference type="RefSeq" id="WP_181755018.1">
    <property type="nucleotide sequence ID" value="NZ_JACEIQ010000041.1"/>
</dbReference>
<name>A0A7W1WV15_9BACL</name>
<sequence length="86" mass="10466">MKKEIEEIQSEIQDLRLELLLSEDDETRKQLYKKLRLLNKKKLEKQYDLSDVEWQIRKNVNRAVVWESDLPLIWSKIIEKVIRNGD</sequence>
<proteinExistence type="predicted"/>
<dbReference type="Proteomes" id="UP000535491">
    <property type="component" value="Unassembled WGS sequence"/>
</dbReference>
<dbReference type="EMBL" id="JACEIQ010000041">
    <property type="protein sequence ID" value="MBA4496522.1"/>
    <property type="molecule type" value="Genomic_DNA"/>
</dbReference>
<accession>A0A7W1WV15</accession>
<protein>
    <submittedName>
        <fullName evidence="1">Uncharacterized protein</fullName>
    </submittedName>
</protein>
<dbReference type="AlphaFoldDB" id="A0A7W1WV15"/>